<reference evidence="8 9" key="1">
    <citation type="submission" date="2017-06" db="EMBL/GenBank/DDBJ databases">
        <authorList>
            <person name="Kim H.J."/>
            <person name="Triplett B.A."/>
        </authorList>
    </citation>
    <scope>NUCLEOTIDE SEQUENCE [LARGE SCALE GENOMIC DNA]</scope>
    <source>
        <strain evidence="8 9">CGMCC 4.1858</strain>
    </source>
</reference>
<dbReference type="PRINTS" id="PR00359">
    <property type="entry name" value="BP450"/>
</dbReference>
<name>A0A239DPV7_9ACTN</name>
<dbReference type="InterPro" id="IPR036396">
    <property type="entry name" value="Cyt_P450_sf"/>
</dbReference>
<dbReference type="PANTHER" id="PTHR46696:SF1">
    <property type="entry name" value="CYTOCHROME P450 YJIB-RELATED"/>
    <property type="match status" value="1"/>
</dbReference>
<evidence type="ECO:0000313" key="8">
    <source>
        <dbReference type="EMBL" id="SNS34556.1"/>
    </source>
</evidence>
<evidence type="ECO:0000256" key="2">
    <source>
        <dbReference type="ARBA" id="ARBA00022617"/>
    </source>
</evidence>
<evidence type="ECO:0000256" key="5">
    <source>
        <dbReference type="ARBA" id="ARBA00023004"/>
    </source>
</evidence>
<dbReference type="GO" id="GO:0016705">
    <property type="term" value="F:oxidoreductase activity, acting on paired donors, with incorporation or reduction of molecular oxygen"/>
    <property type="evidence" value="ECO:0007669"/>
    <property type="project" value="InterPro"/>
</dbReference>
<evidence type="ECO:0000256" key="7">
    <source>
        <dbReference type="RuleBase" id="RU000461"/>
    </source>
</evidence>
<evidence type="ECO:0000256" key="1">
    <source>
        <dbReference type="ARBA" id="ARBA00010617"/>
    </source>
</evidence>
<dbReference type="GO" id="GO:0020037">
    <property type="term" value="F:heme binding"/>
    <property type="evidence" value="ECO:0007669"/>
    <property type="project" value="InterPro"/>
</dbReference>
<dbReference type="PANTHER" id="PTHR46696">
    <property type="entry name" value="P450, PUTATIVE (EUROFUNG)-RELATED"/>
    <property type="match status" value="1"/>
</dbReference>
<dbReference type="PROSITE" id="PS00086">
    <property type="entry name" value="CYTOCHROME_P450"/>
    <property type="match status" value="1"/>
</dbReference>
<sequence length="400" mass="43268">MHKPSEPIRLDPTGHRLHEDTARLLAAGPATRVELPGGITAWSVTRYEVLRRLTADHRVSRDARQHWPGLGEVPPDWPLSPFLASPTVLNAYGSDHRRLRAVMERAFAPGRTAALGASLRNRTETYLDALGTPGSGRVVDVRARYARVVACETLCDLFGVPEDRWEQAVRAMRALLEPPSDPGAAAAATEASMAFWAALLAEKAGAPGDDLATILVRAPDMTDEERLLALVVTVAGGVPSATDLITNAVIGLLRHPEQLEDVLAGAVPWPAVVEETLRADSPVQHMPLRYAVEDIDLGEGVVIRRGEAIVLGFGAGGRDPRRHPDGADAYDVHRRDKDHVAFGHGVHRCIGEPLGRLEAAAALPALFERFPGLRPAAPLEELEPLPTFVFNGRTELPVRL</sequence>
<evidence type="ECO:0000313" key="9">
    <source>
        <dbReference type="Proteomes" id="UP000198280"/>
    </source>
</evidence>
<dbReference type="InterPro" id="IPR017972">
    <property type="entry name" value="Cyt_P450_CS"/>
</dbReference>
<keyword evidence="2 7" id="KW-0349">Heme</keyword>
<gene>
    <name evidence="8" type="ORF">SAMN05216252_105105</name>
</gene>
<dbReference type="Proteomes" id="UP000198280">
    <property type="component" value="Unassembled WGS sequence"/>
</dbReference>
<keyword evidence="4 7" id="KW-0560">Oxidoreductase</keyword>
<accession>A0A239DPV7</accession>
<protein>
    <submittedName>
        <fullName evidence="8">Cytochrome P450</fullName>
    </submittedName>
</protein>
<dbReference type="FunFam" id="1.10.630.10:FF:000018">
    <property type="entry name" value="Cytochrome P450 monooxygenase"/>
    <property type="match status" value="1"/>
</dbReference>
<evidence type="ECO:0000256" key="4">
    <source>
        <dbReference type="ARBA" id="ARBA00023002"/>
    </source>
</evidence>
<evidence type="ECO:0000256" key="6">
    <source>
        <dbReference type="ARBA" id="ARBA00023033"/>
    </source>
</evidence>
<dbReference type="AlphaFoldDB" id="A0A239DPV7"/>
<evidence type="ECO:0000256" key="3">
    <source>
        <dbReference type="ARBA" id="ARBA00022723"/>
    </source>
</evidence>
<keyword evidence="5 7" id="KW-0408">Iron</keyword>
<dbReference type="EMBL" id="FZOF01000005">
    <property type="protein sequence ID" value="SNS34556.1"/>
    <property type="molecule type" value="Genomic_DNA"/>
</dbReference>
<dbReference type="RefSeq" id="WP_089223687.1">
    <property type="nucleotide sequence ID" value="NZ_FZOF01000005.1"/>
</dbReference>
<organism evidence="8 9">
    <name type="scientific">Actinacidiphila glaucinigra</name>
    <dbReference type="NCBI Taxonomy" id="235986"/>
    <lineage>
        <taxon>Bacteria</taxon>
        <taxon>Bacillati</taxon>
        <taxon>Actinomycetota</taxon>
        <taxon>Actinomycetes</taxon>
        <taxon>Kitasatosporales</taxon>
        <taxon>Streptomycetaceae</taxon>
        <taxon>Actinacidiphila</taxon>
    </lineage>
</organism>
<keyword evidence="6 7" id="KW-0503">Monooxygenase</keyword>
<dbReference type="Pfam" id="PF00067">
    <property type="entry name" value="p450"/>
    <property type="match status" value="1"/>
</dbReference>
<dbReference type="InterPro" id="IPR001128">
    <property type="entry name" value="Cyt_P450"/>
</dbReference>
<dbReference type="SUPFAM" id="SSF48264">
    <property type="entry name" value="Cytochrome P450"/>
    <property type="match status" value="1"/>
</dbReference>
<dbReference type="OrthoDB" id="5500002at2"/>
<dbReference type="InterPro" id="IPR002397">
    <property type="entry name" value="Cyt_P450_B"/>
</dbReference>
<keyword evidence="9" id="KW-1185">Reference proteome</keyword>
<comment type="similarity">
    <text evidence="1 7">Belongs to the cytochrome P450 family.</text>
</comment>
<dbReference type="GO" id="GO:0005506">
    <property type="term" value="F:iron ion binding"/>
    <property type="evidence" value="ECO:0007669"/>
    <property type="project" value="InterPro"/>
</dbReference>
<dbReference type="GO" id="GO:0004497">
    <property type="term" value="F:monooxygenase activity"/>
    <property type="evidence" value="ECO:0007669"/>
    <property type="project" value="UniProtKB-KW"/>
</dbReference>
<keyword evidence="3 7" id="KW-0479">Metal-binding</keyword>
<proteinExistence type="inferred from homology"/>
<dbReference type="Gene3D" id="1.10.630.10">
    <property type="entry name" value="Cytochrome P450"/>
    <property type="match status" value="1"/>
</dbReference>